<dbReference type="EMBL" id="AGNL01009868">
    <property type="protein sequence ID" value="EJK69578.1"/>
    <property type="molecule type" value="Genomic_DNA"/>
</dbReference>
<evidence type="ECO:0000313" key="3">
    <source>
        <dbReference type="Proteomes" id="UP000266841"/>
    </source>
</evidence>
<accession>K0ST61</accession>
<sequence length="146" mass="16218">MGSNLKSPHEVFTFSSFIYVLLAHQTTGRYGHWPTKKACLQSCTSALDSAQEVPGVCLGLGSKDTKDTPLVWGVYLRKKPGLGKNSPKNSHLNPQQVFMVGCLFSNPGKADRDSNTNKSQTRPEAKARPPLEYDCFRYYPFALALY</sequence>
<protein>
    <submittedName>
        <fullName evidence="2">Uncharacterized protein</fullName>
    </submittedName>
</protein>
<organism evidence="2 3">
    <name type="scientific">Thalassiosira oceanica</name>
    <name type="common">Marine diatom</name>
    <dbReference type="NCBI Taxonomy" id="159749"/>
    <lineage>
        <taxon>Eukaryota</taxon>
        <taxon>Sar</taxon>
        <taxon>Stramenopiles</taxon>
        <taxon>Ochrophyta</taxon>
        <taxon>Bacillariophyta</taxon>
        <taxon>Coscinodiscophyceae</taxon>
        <taxon>Thalassiosirophycidae</taxon>
        <taxon>Thalassiosirales</taxon>
        <taxon>Thalassiosiraceae</taxon>
        <taxon>Thalassiosira</taxon>
    </lineage>
</organism>
<name>K0ST61_THAOC</name>
<feature type="chain" id="PRO_5003837349" evidence="1">
    <location>
        <begin position="24"/>
        <end position="146"/>
    </location>
</feature>
<dbReference type="Proteomes" id="UP000266841">
    <property type="component" value="Unassembled WGS sequence"/>
</dbReference>
<keyword evidence="1" id="KW-0732">Signal</keyword>
<gene>
    <name evidence="2" type="ORF">THAOC_09146</name>
</gene>
<reference evidence="2 3" key="1">
    <citation type="journal article" date="2012" name="Genome Biol.">
        <title>Genome and low-iron response of an oceanic diatom adapted to chronic iron limitation.</title>
        <authorList>
            <person name="Lommer M."/>
            <person name="Specht M."/>
            <person name="Roy A.S."/>
            <person name="Kraemer L."/>
            <person name="Andreson R."/>
            <person name="Gutowska M.A."/>
            <person name="Wolf J."/>
            <person name="Bergner S.V."/>
            <person name="Schilhabel M.B."/>
            <person name="Klostermeier U.C."/>
            <person name="Beiko R.G."/>
            <person name="Rosenstiel P."/>
            <person name="Hippler M."/>
            <person name="Laroche J."/>
        </authorList>
    </citation>
    <scope>NUCLEOTIDE SEQUENCE [LARGE SCALE GENOMIC DNA]</scope>
    <source>
        <strain evidence="2 3">CCMP1005</strain>
    </source>
</reference>
<proteinExistence type="predicted"/>
<comment type="caution">
    <text evidence="2">The sequence shown here is derived from an EMBL/GenBank/DDBJ whole genome shotgun (WGS) entry which is preliminary data.</text>
</comment>
<dbReference type="AlphaFoldDB" id="K0ST61"/>
<evidence type="ECO:0000313" key="2">
    <source>
        <dbReference type="EMBL" id="EJK69578.1"/>
    </source>
</evidence>
<feature type="signal peptide" evidence="1">
    <location>
        <begin position="1"/>
        <end position="23"/>
    </location>
</feature>
<keyword evidence="3" id="KW-1185">Reference proteome</keyword>
<evidence type="ECO:0000256" key="1">
    <source>
        <dbReference type="SAM" id="SignalP"/>
    </source>
</evidence>